<comment type="caution">
    <text evidence="7">The sequence shown here is derived from an EMBL/GenBank/DDBJ whole genome shotgun (WGS) entry which is preliminary data.</text>
</comment>
<dbReference type="PANTHER" id="PTHR42799:SF2">
    <property type="entry name" value="MITOCHONDRIAL PEPTIDE METHIONINE SULFOXIDE REDUCTASE"/>
    <property type="match status" value="1"/>
</dbReference>
<dbReference type="GO" id="GO:0008113">
    <property type="term" value="F:peptide-methionine (S)-S-oxide reductase activity"/>
    <property type="evidence" value="ECO:0007669"/>
    <property type="project" value="UniProtKB-EC"/>
</dbReference>
<dbReference type="NCBIfam" id="TIGR00401">
    <property type="entry name" value="msrA"/>
    <property type="match status" value="1"/>
</dbReference>
<dbReference type="EC" id="5.2.1.8" evidence="5"/>
<dbReference type="EMBL" id="NBIV01000347">
    <property type="protein sequence ID" value="PXF40195.1"/>
    <property type="molecule type" value="Genomic_DNA"/>
</dbReference>
<comment type="catalytic activity">
    <reaction evidence="4">
        <text>[thioredoxin]-disulfide + L-methionine + H2O = L-methionine (S)-S-oxide + [thioredoxin]-dithiol</text>
        <dbReference type="Rhea" id="RHEA:19993"/>
        <dbReference type="Rhea" id="RHEA-COMP:10698"/>
        <dbReference type="Rhea" id="RHEA-COMP:10700"/>
        <dbReference type="ChEBI" id="CHEBI:15377"/>
        <dbReference type="ChEBI" id="CHEBI:29950"/>
        <dbReference type="ChEBI" id="CHEBI:50058"/>
        <dbReference type="ChEBI" id="CHEBI:57844"/>
        <dbReference type="ChEBI" id="CHEBI:58772"/>
        <dbReference type="EC" id="1.8.4.11"/>
    </reaction>
</comment>
<dbReference type="GO" id="GO:0003755">
    <property type="term" value="F:peptidyl-prolyl cis-trans isomerase activity"/>
    <property type="evidence" value="ECO:0007669"/>
    <property type="project" value="UniProtKB-KW"/>
</dbReference>
<dbReference type="InterPro" id="IPR050162">
    <property type="entry name" value="MsrA_MetSO_reductase"/>
</dbReference>
<evidence type="ECO:0000256" key="4">
    <source>
        <dbReference type="ARBA" id="ARBA00048782"/>
    </source>
</evidence>
<dbReference type="InterPro" id="IPR001179">
    <property type="entry name" value="PPIase_FKBP_dom"/>
</dbReference>
<evidence type="ECO:0000256" key="5">
    <source>
        <dbReference type="PROSITE-ProRule" id="PRU00277"/>
    </source>
</evidence>
<keyword evidence="5" id="KW-0697">Rotamase</keyword>
<dbReference type="SUPFAM" id="SSF54534">
    <property type="entry name" value="FKBP-like"/>
    <property type="match status" value="1"/>
</dbReference>
<keyword evidence="8" id="KW-1185">Reference proteome</keyword>
<dbReference type="HAMAP" id="MF_01401">
    <property type="entry name" value="MsrA"/>
    <property type="match status" value="1"/>
</dbReference>
<evidence type="ECO:0000256" key="1">
    <source>
        <dbReference type="ARBA" id="ARBA00005591"/>
    </source>
</evidence>
<comment type="catalytic activity">
    <reaction evidence="5">
        <text>[protein]-peptidylproline (omega=180) = [protein]-peptidylproline (omega=0)</text>
        <dbReference type="Rhea" id="RHEA:16237"/>
        <dbReference type="Rhea" id="RHEA-COMP:10747"/>
        <dbReference type="Rhea" id="RHEA-COMP:10748"/>
        <dbReference type="ChEBI" id="CHEBI:83833"/>
        <dbReference type="ChEBI" id="CHEBI:83834"/>
        <dbReference type="EC" id="5.2.1.8"/>
    </reaction>
</comment>
<proteinExistence type="inferred from homology"/>
<sequence>MRVATDGDSVNVHYTGFLDDGSEFDTSRNGDPLNFVIGGGQVIRGFDDAVRGLSVGESRRTRIEAALAYGERSEELIISVKRSSVPAEMKLKVGNRVPLSNGMTALVMEMNEERIRLDANDELAGKALTLDMQLVAFSDAVLARVADGLHRGVFALGCFWGAELAFQRVEGVVSTKVGYTQGETGRPRYEEVCSGSTGHAEAVAVDYDESVVSYEQLVELFWERVGQSALTLNQVGNDVGTQYRSGIYWMDERQRTIGEESCRRASERFGRQVVVEVCDGREVPFYIAEAYHQRFLEKGGQSAAKGATEVIRCYG</sequence>
<gene>
    <name evidence="7" type="ORF">BWQ96_10103</name>
</gene>
<name>A0A2V3IDM8_9FLOR</name>
<dbReference type="GO" id="GO:0033744">
    <property type="term" value="F:L-methionine:thioredoxin-disulfide S-oxidoreductase activity"/>
    <property type="evidence" value="ECO:0007669"/>
    <property type="project" value="RHEA"/>
</dbReference>
<dbReference type="GO" id="GO:0005737">
    <property type="term" value="C:cytoplasm"/>
    <property type="evidence" value="ECO:0007669"/>
    <property type="project" value="TreeGrafter"/>
</dbReference>
<dbReference type="PANTHER" id="PTHR42799">
    <property type="entry name" value="MITOCHONDRIAL PEPTIDE METHIONINE SULFOXIDE REDUCTASE"/>
    <property type="match status" value="1"/>
</dbReference>
<reference evidence="7 8" key="1">
    <citation type="journal article" date="2018" name="Mol. Biol. Evol.">
        <title>Analysis of the draft genome of the red seaweed Gracilariopsis chorda provides insights into genome size evolution in Rhodophyta.</title>
        <authorList>
            <person name="Lee J."/>
            <person name="Yang E.C."/>
            <person name="Graf L."/>
            <person name="Yang J.H."/>
            <person name="Qiu H."/>
            <person name="Zel Zion U."/>
            <person name="Chan C.X."/>
            <person name="Stephens T.G."/>
            <person name="Weber A.P.M."/>
            <person name="Boo G.H."/>
            <person name="Boo S.M."/>
            <person name="Kim K.M."/>
            <person name="Shin Y."/>
            <person name="Jung M."/>
            <person name="Lee S.J."/>
            <person name="Yim H.S."/>
            <person name="Lee J.H."/>
            <person name="Bhattacharya D."/>
            <person name="Yoon H.S."/>
        </authorList>
    </citation>
    <scope>NUCLEOTIDE SEQUENCE [LARGE SCALE GENOMIC DNA]</scope>
    <source>
        <strain evidence="7 8">SKKU-2015</strain>
        <tissue evidence="7">Whole body</tissue>
    </source>
</reference>
<dbReference type="SUPFAM" id="SSF55068">
    <property type="entry name" value="Peptide methionine sulfoxide reductase"/>
    <property type="match status" value="1"/>
</dbReference>
<dbReference type="Gene3D" id="3.30.1060.10">
    <property type="entry name" value="Peptide methionine sulphoxide reductase MsrA"/>
    <property type="match status" value="1"/>
</dbReference>
<dbReference type="GO" id="GO:0034599">
    <property type="term" value="P:cellular response to oxidative stress"/>
    <property type="evidence" value="ECO:0007669"/>
    <property type="project" value="TreeGrafter"/>
</dbReference>
<evidence type="ECO:0000256" key="3">
    <source>
        <dbReference type="ARBA" id="ARBA00047806"/>
    </source>
</evidence>
<keyword evidence="2" id="KW-0560">Oxidoreductase</keyword>
<feature type="domain" description="PPIase FKBP-type" evidence="6">
    <location>
        <begin position="7"/>
        <end position="91"/>
    </location>
</feature>
<protein>
    <recommendedName>
        <fullName evidence="5">peptidylprolyl isomerase</fullName>
        <ecNumber evidence="5">5.2.1.8</ecNumber>
    </recommendedName>
</protein>
<dbReference type="InterPro" id="IPR046357">
    <property type="entry name" value="PPIase_dom_sf"/>
</dbReference>
<evidence type="ECO:0000313" key="7">
    <source>
        <dbReference type="EMBL" id="PXF40195.1"/>
    </source>
</evidence>
<evidence type="ECO:0000256" key="2">
    <source>
        <dbReference type="ARBA" id="ARBA00023002"/>
    </source>
</evidence>
<dbReference type="Gene3D" id="3.10.50.40">
    <property type="match status" value="1"/>
</dbReference>
<dbReference type="OrthoDB" id="77405at2759"/>
<dbReference type="STRING" id="448386.A0A2V3IDM8"/>
<evidence type="ECO:0000313" key="8">
    <source>
        <dbReference type="Proteomes" id="UP000247409"/>
    </source>
</evidence>
<comment type="similarity">
    <text evidence="1">Belongs to the MsrA Met sulfoxide reductase family.</text>
</comment>
<dbReference type="InterPro" id="IPR036509">
    <property type="entry name" value="Met_Sox_Rdtase_MsrA_sf"/>
</dbReference>
<comment type="catalytic activity">
    <reaction evidence="3">
        <text>L-methionyl-[protein] + [thioredoxin]-disulfide + H2O = L-methionyl-(S)-S-oxide-[protein] + [thioredoxin]-dithiol</text>
        <dbReference type="Rhea" id="RHEA:14217"/>
        <dbReference type="Rhea" id="RHEA-COMP:10698"/>
        <dbReference type="Rhea" id="RHEA-COMP:10700"/>
        <dbReference type="Rhea" id="RHEA-COMP:12313"/>
        <dbReference type="Rhea" id="RHEA-COMP:12315"/>
        <dbReference type="ChEBI" id="CHEBI:15377"/>
        <dbReference type="ChEBI" id="CHEBI:16044"/>
        <dbReference type="ChEBI" id="CHEBI:29950"/>
        <dbReference type="ChEBI" id="CHEBI:44120"/>
        <dbReference type="ChEBI" id="CHEBI:50058"/>
        <dbReference type="EC" id="1.8.4.11"/>
    </reaction>
</comment>
<keyword evidence="5" id="KW-0413">Isomerase</keyword>
<dbReference type="AlphaFoldDB" id="A0A2V3IDM8"/>
<dbReference type="PROSITE" id="PS50059">
    <property type="entry name" value="FKBP_PPIASE"/>
    <property type="match status" value="1"/>
</dbReference>
<organism evidence="7 8">
    <name type="scientific">Gracilariopsis chorda</name>
    <dbReference type="NCBI Taxonomy" id="448386"/>
    <lineage>
        <taxon>Eukaryota</taxon>
        <taxon>Rhodophyta</taxon>
        <taxon>Florideophyceae</taxon>
        <taxon>Rhodymeniophycidae</taxon>
        <taxon>Gracilariales</taxon>
        <taxon>Gracilariaceae</taxon>
        <taxon>Gracilariopsis</taxon>
    </lineage>
</organism>
<dbReference type="Proteomes" id="UP000247409">
    <property type="component" value="Unassembled WGS sequence"/>
</dbReference>
<dbReference type="InterPro" id="IPR002569">
    <property type="entry name" value="Met_Sox_Rdtase_MsrA_dom"/>
</dbReference>
<dbReference type="Pfam" id="PF00254">
    <property type="entry name" value="FKBP_C"/>
    <property type="match status" value="1"/>
</dbReference>
<accession>A0A2V3IDM8</accession>
<evidence type="ECO:0000259" key="6">
    <source>
        <dbReference type="PROSITE" id="PS50059"/>
    </source>
</evidence>
<dbReference type="Pfam" id="PF01625">
    <property type="entry name" value="PMSR"/>
    <property type="match status" value="1"/>
</dbReference>